<keyword evidence="2" id="KW-1185">Reference proteome</keyword>
<sequence length="277" mass="32233">MSGTLPSLMASFEDDLRASLSFNLDSNFGENTTCDIWDRSWYSANHLLIDIHNDDTKSTRNTRCQSGWRPSISIALRYATEICISPFPQRFSDLAQFTDTKKIEGLENLKTRPRSKLRPPEVVNTFELTSLLWHQYVQGYLSLRTGPPEAPHVKTSNPVTYRARTGPDTNLTLFDLAVNYSKSPMLKSLNGFDTHICLYQYLSCNEKPFPAKRRLMERSRHPQCFTAVTGLIPGRRHRRKTGETGFEYRQLFIFKRLLREHSTWYTKRRRISQDKEQ</sequence>
<comment type="caution">
    <text evidence="1">The sequence shown here is derived from an EMBL/GenBank/DDBJ whole genome shotgun (WGS) entry which is preliminary data.</text>
</comment>
<dbReference type="Proteomes" id="UP001175228">
    <property type="component" value="Unassembled WGS sequence"/>
</dbReference>
<gene>
    <name evidence="1" type="ORF">EDD18DRAFT_1109662</name>
</gene>
<organism evidence="1 2">
    <name type="scientific">Armillaria luteobubalina</name>
    <dbReference type="NCBI Taxonomy" id="153913"/>
    <lineage>
        <taxon>Eukaryota</taxon>
        <taxon>Fungi</taxon>
        <taxon>Dikarya</taxon>
        <taxon>Basidiomycota</taxon>
        <taxon>Agaricomycotina</taxon>
        <taxon>Agaricomycetes</taxon>
        <taxon>Agaricomycetidae</taxon>
        <taxon>Agaricales</taxon>
        <taxon>Marasmiineae</taxon>
        <taxon>Physalacriaceae</taxon>
        <taxon>Armillaria</taxon>
    </lineage>
</organism>
<reference evidence="1" key="1">
    <citation type="submission" date="2023-06" db="EMBL/GenBank/DDBJ databases">
        <authorList>
            <consortium name="Lawrence Berkeley National Laboratory"/>
            <person name="Ahrendt S."/>
            <person name="Sahu N."/>
            <person name="Indic B."/>
            <person name="Wong-Bajracharya J."/>
            <person name="Merenyi Z."/>
            <person name="Ke H.-M."/>
            <person name="Monk M."/>
            <person name="Kocsube S."/>
            <person name="Drula E."/>
            <person name="Lipzen A."/>
            <person name="Balint B."/>
            <person name="Henrissat B."/>
            <person name="Andreopoulos B."/>
            <person name="Martin F.M."/>
            <person name="Harder C.B."/>
            <person name="Rigling D."/>
            <person name="Ford K.L."/>
            <person name="Foster G.D."/>
            <person name="Pangilinan J."/>
            <person name="Papanicolaou A."/>
            <person name="Barry K."/>
            <person name="LaButti K."/>
            <person name="Viragh M."/>
            <person name="Koriabine M."/>
            <person name="Yan M."/>
            <person name="Riley R."/>
            <person name="Champramary S."/>
            <person name="Plett K.L."/>
            <person name="Tsai I.J."/>
            <person name="Slot J."/>
            <person name="Sipos G."/>
            <person name="Plett J."/>
            <person name="Nagy L.G."/>
            <person name="Grigoriev I.V."/>
        </authorList>
    </citation>
    <scope>NUCLEOTIDE SEQUENCE</scope>
    <source>
        <strain evidence="1">HWK02</strain>
    </source>
</reference>
<protein>
    <submittedName>
        <fullName evidence="1">Uncharacterized protein</fullName>
    </submittedName>
</protein>
<evidence type="ECO:0000313" key="2">
    <source>
        <dbReference type="Proteomes" id="UP001175228"/>
    </source>
</evidence>
<name>A0AA39UJC8_9AGAR</name>
<dbReference type="AlphaFoldDB" id="A0AA39UJC8"/>
<accession>A0AA39UJC8</accession>
<evidence type="ECO:0000313" key="1">
    <source>
        <dbReference type="EMBL" id="KAK0490108.1"/>
    </source>
</evidence>
<dbReference type="EMBL" id="JAUEPU010000034">
    <property type="protein sequence ID" value="KAK0490108.1"/>
    <property type="molecule type" value="Genomic_DNA"/>
</dbReference>
<proteinExistence type="predicted"/>